<dbReference type="CDD" id="cd09599">
    <property type="entry name" value="M1_LTA4H"/>
    <property type="match status" value="1"/>
</dbReference>
<comment type="cofactor">
    <cofactor evidence="9">
        <name>Zn(2+)</name>
        <dbReference type="ChEBI" id="CHEBI:29105"/>
    </cofactor>
    <text evidence="9">Binds 1 zinc ion per subunit.</text>
</comment>
<dbReference type="InterPro" id="IPR034015">
    <property type="entry name" value="M1_LTA4H"/>
</dbReference>
<dbReference type="GO" id="GO:0008270">
    <property type="term" value="F:zinc ion binding"/>
    <property type="evidence" value="ECO:0007669"/>
    <property type="project" value="InterPro"/>
</dbReference>
<gene>
    <name evidence="12" type="ORF">PPRIM_AZ9-3.1.T0640212</name>
</gene>
<evidence type="ECO:0000256" key="2">
    <source>
        <dbReference type="ARBA" id="ARBA00022670"/>
    </source>
</evidence>
<sequence>MKFYIIAFLIFASFGVDIDKNTFSNYKEVKMQHLHIEWLLNLRSKIIDGSAEYTFKVTTAELKEVHLDIYQMEIKYAYYPNVGKVLDWHVESDPKQSLVQGDKLIIKLGQSYKYGDIFQLRIKYQIGEAARALSFMSIEQTDDKKAPYLFSQCEANNCRSMIPLQDTPSIKFTYSATVLTQDSQINVFMSGLPVKNNKFALMEQYNMNGIAKIFQFELNIKIPAYLIAIVAGTVQEKATSQRTSVISEAKNIDIYQKELEDLDKYVKYLEDYIGEYKWGFYKIVILPASFPFGGMENPLLTFANPSIIVGDKSGVSVAIHEIAHSWFGNTVTCNNWSNMWINEGFCVFLERKGLLQLFGEIDYVYVNSQVGTKEMNALIKEFNSSTDPVIKSYASLHPITEDHNADDSFSTIPYERGYQLLFYLESVISEIKFQQLLKDWLRQNEYQSADENDFYNFMIVWIKSNFTIEQFLAIKQQIDTVYTKWIYDTGSPPVKLGFINDASTQATDLAEDWLSSRPGEQPQGFEIFNQFKSNQKQLFLSYMQEKYTNLNTITMKQLDLSYNLSDNKDAELLFRWYTLSIQTKYATTNTNLNKIRTFVGKIGRMKMINPIYKALDKNTAQTWYDENKNFYHPLAKQSIENIIKSKSQYVNVELL</sequence>
<dbReference type="InterPro" id="IPR015211">
    <property type="entry name" value="Peptidase_M1_C"/>
</dbReference>
<evidence type="ECO:0000256" key="1">
    <source>
        <dbReference type="ARBA" id="ARBA00010136"/>
    </source>
</evidence>
<evidence type="ECO:0000256" key="5">
    <source>
        <dbReference type="ARBA" id="ARBA00022833"/>
    </source>
</evidence>
<keyword evidence="3 9" id="KW-0479">Metal-binding</keyword>
<dbReference type="InterPro" id="IPR014782">
    <property type="entry name" value="Peptidase_M1_dom"/>
</dbReference>
<evidence type="ECO:0000256" key="8">
    <source>
        <dbReference type="PIRSR" id="PIRSR634015-2"/>
    </source>
</evidence>
<evidence type="ECO:0000256" key="10">
    <source>
        <dbReference type="SAM" id="SignalP"/>
    </source>
</evidence>
<keyword evidence="6" id="KW-0482">Metalloprotease</keyword>
<comment type="similarity">
    <text evidence="1">Belongs to the peptidase M1 family.</text>
</comment>
<dbReference type="Pfam" id="PF01433">
    <property type="entry name" value="Peptidase_M1"/>
    <property type="match status" value="1"/>
</dbReference>
<dbReference type="Pfam" id="PF09127">
    <property type="entry name" value="Leuk-A4-hydro_C"/>
    <property type="match status" value="1"/>
</dbReference>
<accession>A0A8S1MNG7</accession>
<dbReference type="Pfam" id="PF17900">
    <property type="entry name" value="Peptidase_M1_N"/>
    <property type="match status" value="1"/>
</dbReference>
<comment type="caution">
    <text evidence="12">The sequence shown here is derived from an EMBL/GenBank/DDBJ whole genome shotgun (WGS) entry which is preliminary data.</text>
</comment>
<feature type="chain" id="PRO_5035817631" description="Peptidase M1 leukotriene A4 hydrolase/aminopeptidase C-terminal domain-containing protein" evidence="10">
    <location>
        <begin position="16"/>
        <end position="655"/>
    </location>
</feature>
<evidence type="ECO:0000256" key="3">
    <source>
        <dbReference type="ARBA" id="ARBA00022723"/>
    </source>
</evidence>
<dbReference type="Proteomes" id="UP000688137">
    <property type="component" value="Unassembled WGS sequence"/>
</dbReference>
<feature type="active site" description="Proton acceptor" evidence="7">
    <location>
        <position position="321"/>
    </location>
</feature>
<keyword evidence="4" id="KW-0378">Hydrolase</keyword>
<keyword evidence="2" id="KW-0645">Protease</keyword>
<evidence type="ECO:0000256" key="6">
    <source>
        <dbReference type="ARBA" id="ARBA00023049"/>
    </source>
</evidence>
<evidence type="ECO:0000313" key="12">
    <source>
        <dbReference type="EMBL" id="CAD8080882.1"/>
    </source>
</evidence>
<dbReference type="AlphaFoldDB" id="A0A8S1MNG7"/>
<evidence type="ECO:0000259" key="11">
    <source>
        <dbReference type="SMART" id="SM01263"/>
    </source>
</evidence>
<feature type="binding site" evidence="8">
    <location>
        <begin position="291"/>
        <end position="296"/>
    </location>
    <ligand>
        <name>a peptide</name>
        <dbReference type="ChEBI" id="CHEBI:60466"/>
    </ligand>
</feature>
<protein>
    <recommendedName>
        <fullName evidence="11">Peptidase M1 leukotriene A4 hydrolase/aminopeptidase C-terminal domain-containing protein</fullName>
    </recommendedName>
</protein>
<feature type="domain" description="Peptidase M1 leukotriene A4 hydrolase/aminopeptidase C-terminal" evidence="11">
    <location>
        <begin position="501"/>
        <end position="643"/>
    </location>
</feature>
<evidence type="ECO:0000256" key="9">
    <source>
        <dbReference type="PIRSR" id="PIRSR634015-3"/>
    </source>
</evidence>
<keyword evidence="13" id="KW-1185">Reference proteome</keyword>
<dbReference type="FunFam" id="3.30.2010.30:FF:000001">
    <property type="entry name" value="Leukotriene A(4) hydrolase"/>
    <property type="match status" value="1"/>
</dbReference>
<dbReference type="EMBL" id="CAJJDM010000066">
    <property type="protein sequence ID" value="CAD8080882.1"/>
    <property type="molecule type" value="Genomic_DNA"/>
</dbReference>
<reference evidence="12" key="1">
    <citation type="submission" date="2021-01" db="EMBL/GenBank/DDBJ databases">
        <authorList>
            <consortium name="Genoscope - CEA"/>
            <person name="William W."/>
        </authorList>
    </citation>
    <scope>NUCLEOTIDE SEQUENCE</scope>
</reference>
<dbReference type="GO" id="GO:0006508">
    <property type="term" value="P:proteolysis"/>
    <property type="evidence" value="ECO:0007669"/>
    <property type="project" value="UniProtKB-KW"/>
</dbReference>
<feature type="active site" description="Proton donor" evidence="7">
    <location>
        <position position="414"/>
    </location>
</feature>
<feature type="binding site" evidence="8">
    <location>
        <begin position="604"/>
        <end position="606"/>
    </location>
    <ligand>
        <name>a peptide</name>
        <dbReference type="ChEBI" id="CHEBI:60466"/>
    </ligand>
</feature>
<dbReference type="GO" id="GO:0005829">
    <property type="term" value="C:cytosol"/>
    <property type="evidence" value="ECO:0007669"/>
    <property type="project" value="TreeGrafter"/>
</dbReference>
<feature type="binding site" evidence="9">
    <location>
        <position position="343"/>
    </location>
    <ligand>
        <name>Zn(2+)</name>
        <dbReference type="ChEBI" id="CHEBI:29105"/>
        <note>catalytic</note>
    </ligand>
</feature>
<feature type="binding site" evidence="9">
    <location>
        <position position="320"/>
    </location>
    <ligand>
        <name>Zn(2+)</name>
        <dbReference type="ChEBI" id="CHEBI:29105"/>
        <note>catalytic</note>
    </ligand>
</feature>
<proteinExistence type="inferred from homology"/>
<feature type="signal peptide" evidence="10">
    <location>
        <begin position="1"/>
        <end position="15"/>
    </location>
</feature>
<dbReference type="InterPro" id="IPR049980">
    <property type="entry name" value="LTA4H_cat"/>
</dbReference>
<keyword evidence="10" id="KW-0732">Signal</keyword>
<evidence type="ECO:0000256" key="7">
    <source>
        <dbReference type="PIRSR" id="PIRSR634015-1"/>
    </source>
</evidence>
<dbReference type="PANTHER" id="PTHR45726:SF3">
    <property type="entry name" value="LEUKOTRIENE A-4 HYDROLASE"/>
    <property type="match status" value="1"/>
</dbReference>
<dbReference type="SMART" id="SM01263">
    <property type="entry name" value="Leuk-A4-hydro_C"/>
    <property type="match status" value="1"/>
</dbReference>
<feature type="binding site" evidence="9">
    <location>
        <position position="324"/>
    </location>
    <ligand>
        <name>Zn(2+)</name>
        <dbReference type="ChEBI" id="CHEBI:29105"/>
        <note>catalytic</note>
    </ligand>
</feature>
<dbReference type="InterPro" id="IPR045357">
    <property type="entry name" value="Aminopeptidase_N-like_N"/>
</dbReference>
<evidence type="ECO:0000256" key="4">
    <source>
        <dbReference type="ARBA" id="ARBA00022801"/>
    </source>
</evidence>
<name>A0A8S1MNG7_PARPR</name>
<dbReference type="GO" id="GO:0008237">
    <property type="term" value="F:metallopeptidase activity"/>
    <property type="evidence" value="ECO:0007669"/>
    <property type="project" value="UniProtKB-KW"/>
</dbReference>
<dbReference type="OMA" id="NFYHPLA"/>
<organism evidence="12 13">
    <name type="scientific">Paramecium primaurelia</name>
    <dbReference type="NCBI Taxonomy" id="5886"/>
    <lineage>
        <taxon>Eukaryota</taxon>
        <taxon>Sar</taxon>
        <taxon>Alveolata</taxon>
        <taxon>Ciliophora</taxon>
        <taxon>Intramacronucleata</taxon>
        <taxon>Oligohymenophorea</taxon>
        <taxon>Peniculida</taxon>
        <taxon>Parameciidae</taxon>
        <taxon>Paramecium</taxon>
    </lineage>
</organism>
<keyword evidence="5 9" id="KW-0862">Zinc</keyword>
<evidence type="ECO:0000313" key="13">
    <source>
        <dbReference type="Proteomes" id="UP000688137"/>
    </source>
</evidence>
<feature type="binding site" evidence="8">
    <location>
        <begin position="152"/>
        <end position="154"/>
    </location>
    <ligand>
        <name>a peptide</name>
        <dbReference type="ChEBI" id="CHEBI:60466"/>
    </ligand>
</feature>
<dbReference type="PANTHER" id="PTHR45726">
    <property type="entry name" value="LEUKOTRIENE A-4 HYDROLASE"/>
    <property type="match status" value="1"/>
</dbReference>